<evidence type="ECO:0000313" key="2">
    <source>
        <dbReference type="EMBL" id="TCL76876.1"/>
    </source>
</evidence>
<dbReference type="Proteomes" id="UP000295008">
    <property type="component" value="Unassembled WGS sequence"/>
</dbReference>
<name>A0A4R1SBF0_HYDET</name>
<keyword evidence="3" id="KW-1185">Reference proteome</keyword>
<accession>A0A4R1SBF0</accession>
<protein>
    <submittedName>
        <fullName evidence="2">Uncharacterized protein</fullName>
    </submittedName>
</protein>
<dbReference type="AlphaFoldDB" id="A0A4R1SBF0"/>
<evidence type="ECO:0000256" key="1">
    <source>
        <dbReference type="SAM" id="MobiDB-lite"/>
    </source>
</evidence>
<comment type="caution">
    <text evidence="2">The sequence shown here is derived from an EMBL/GenBank/DDBJ whole genome shotgun (WGS) entry which is preliminary data.</text>
</comment>
<feature type="region of interest" description="Disordered" evidence="1">
    <location>
        <begin position="96"/>
        <end position="153"/>
    </location>
</feature>
<reference evidence="2 3" key="1">
    <citation type="submission" date="2019-03" db="EMBL/GenBank/DDBJ databases">
        <title>Genomic Encyclopedia of Type Strains, Phase IV (KMG-IV): sequencing the most valuable type-strain genomes for metagenomic binning, comparative biology and taxonomic classification.</title>
        <authorList>
            <person name="Goeker M."/>
        </authorList>
    </citation>
    <scope>NUCLEOTIDE SEQUENCE [LARGE SCALE GENOMIC DNA]</scope>
    <source>
        <strain evidence="2 3">LX-B</strain>
    </source>
</reference>
<gene>
    <name evidence="2" type="ORF">EDC14_1001161</name>
</gene>
<dbReference type="RefSeq" id="WP_132012273.1">
    <property type="nucleotide sequence ID" value="NZ_SLUN01000001.1"/>
</dbReference>
<organism evidence="2 3">
    <name type="scientific">Hydrogenispora ethanolica</name>
    <dbReference type="NCBI Taxonomy" id="1082276"/>
    <lineage>
        <taxon>Bacteria</taxon>
        <taxon>Bacillati</taxon>
        <taxon>Bacillota</taxon>
        <taxon>Hydrogenispora</taxon>
    </lineage>
</organism>
<dbReference type="EMBL" id="SLUN01000001">
    <property type="protein sequence ID" value="TCL76876.1"/>
    <property type="molecule type" value="Genomic_DNA"/>
</dbReference>
<proteinExistence type="predicted"/>
<sequence length="291" mass="31095">MRARNIKPGFFKNDLLGEVDPLARLLYIGLWCLADREGRLADRPRKIRAEILPYDDCEVEGLLEELHRLGFIRRYAVDGEWYIWIPAFRAHQNPHPREAASVIPPPEGASGRGISTAGPADSLNPEPGIPDPDDDRRPDRSGGGGDHGVVVAGTNEAGTGAADWASAVADLEAHFLAAGGKRTANARDLAAIRQALALAGGDAGLVRSVMDEAFRLFKPKFAADRIVSFAYFLPVLEHHLQRRAEAAAAGAGASGGAAEPEFDPEARAALTAELLRLLEEFPGGAEVAENG</sequence>
<evidence type="ECO:0000313" key="3">
    <source>
        <dbReference type="Proteomes" id="UP000295008"/>
    </source>
</evidence>
<dbReference type="OrthoDB" id="7365718at2"/>